<protein>
    <recommendedName>
        <fullName evidence="2">AAA+ ATPase domain-containing protein</fullName>
    </recommendedName>
</protein>
<feature type="region of interest" description="Disordered" evidence="1">
    <location>
        <begin position="803"/>
        <end position="824"/>
    </location>
</feature>
<evidence type="ECO:0000313" key="4">
    <source>
        <dbReference type="Proteomes" id="UP000016935"/>
    </source>
</evidence>
<dbReference type="GO" id="GO:0005524">
    <property type="term" value="F:ATP binding"/>
    <property type="evidence" value="ECO:0007669"/>
    <property type="project" value="InterPro"/>
</dbReference>
<dbReference type="InterPro" id="IPR027417">
    <property type="entry name" value="P-loop_NTPase"/>
</dbReference>
<dbReference type="Pfam" id="PF00004">
    <property type="entry name" value="AAA"/>
    <property type="match status" value="1"/>
</dbReference>
<dbReference type="STRING" id="671987.R0ISI5"/>
<dbReference type="HOGENOM" id="CLU_004894_0_0_1"/>
<dbReference type="CDD" id="cd00009">
    <property type="entry name" value="AAA"/>
    <property type="match status" value="1"/>
</dbReference>
<dbReference type="GeneID" id="19403210"/>
<dbReference type="OrthoDB" id="2195431at2759"/>
<feature type="region of interest" description="Disordered" evidence="1">
    <location>
        <begin position="181"/>
        <end position="214"/>
    </location>
</feature>
<name>R0ISI5_EXST2</name>
<dbReference type="InterPro" id="IPR003959">
    <property type="entry name" value="ATPase_AAA_core"/>
</dbReference>
<accession>R0ISI5</accession>
<evidence type="ECO:0000259" key="2">
    <source>
        <dbReference type="SMART" id="SM00382"/>
    </source>
</evidence>
<evidence type="ECO:0000313" key="3">
    <source>
        <dbReference type="EMBL" id="EOA87805.1"/>
    </source>
</evidence>
<feature type="region of interest" description="Disordered" evidence="1">
    <location>
        <begin position="103"/>
        <end position="163"/>
    </location>
</feature>
<dbReference type="eggNOG" id="KOG1969">
    <property type="taxonomic scope" value="Eukaryota"/>
</dbReference>
<dbReference type="PANTHER" id="PTHR23389:SF3">
    <property type="entry name" value="CHROMOSOME TRANSMISSION FIDELITY PROTEIN 18 HOMOLOG"/>
    <property type="match status" value="1"/>
</dbReference>
<dbReference type="InterPro" id="IPR003593">
    <property type="entry name" value="AAA+_ATPase"/>
</dbReference>
<sequence>MSSYSPGIPSSFDPALLHSELELIHDAHAIPSHSDELDALQQCIVEDTAKKNSAGIVIQHRAWKTADVFRSEGEGVIETPAKRRKHSLAKRCFADCSTATEELPLPSSPPLYNMPPTSSPIAYPPSSSMPQPPSPKKRKRFEDSREDVPNNNATRKIGGFLDDSDDEEDIAALKEHTMKRRAVSSIRDLPAVPEGLTHCTPPASQDEPADPESIPVEELDNYSFKSQSQSPVKRPYASLEPGSAHPMRGIVARNAAGKAIYIPKKARREIQSYEEVIAARSEPVQGKARTSYYGLNIHQLMDEAKALDQEKALTNSMQNLELPQQSVEHPVSKSGKSNRTLMWTEKYRAKKFTDLVGDERTHRSVLRWLKAWDPIVFPGSTKAKSKKAKNGFEEDEQRHRKVLLLTGPPGLGKTTLAHVCARQAGYEVQEINASDERSGNVVKGRIRDMVGTENVRGINTSTANGKVRKAGKPVCVVVDEVDGVVGSGGSGEGGFIKALIDLINLDEKNTKALGQQQSTTSTKKKGDKFRLLRPLILICNDLYHPSLRPLRQSSMAEIVHIRKPGLNMVVSRMQDIFTKEGIQCDSDGVRRLCEATWGVSTKKEGGTGSGTGEGDIRGIMVVSEWIAGRLRAAHGYKSKDLPHLSRKWIEDNLVNDLKHGGGATRSLGRGGAKDVVDRVFREGAGFPKQAETTDPATAAARAKSGVIGVAEAGKRRAMDRLREMVDTSGDCDRIVTDCFTVYPEKPFQDDTFLSKPNAAYEWLHFHDTLSSAVHGSQEWELAPYLSNSVLAFHSLFASPIRSSANPVADPDAQPTPFSGPGASFAAAEQTKASKAQLMALQTTLSLPLTRMFRSPEEMAMELIPYVLRMLSPDVKPVLVNTGPAGSKSVATASVRKASEKELVKKAVEAMAATGVRFEKSRIETEEVTHRSAGFIWRMEPALDALATFETLAGKKDDKVRYAVRSVLEQEWRKDSALREQANRKRRGGQDELDDDTEAAKKEEMSTEDKIAAVNKKAVKRDFFGRIIQETDTSRKEGKRKHDFGDMRGDVGRIWVSFHEGFSNAVRKPVTIDDIMRGL</sequence>
<keyword evidence="4" id="KW-1185">Reference proteome</keyword>
<dbReference type="SUPFAM" id="SSF52540">
    <property type="entry name" value="P-loop containing nucleoside triphosphate hydrolases"/>
    <property type="match status" value="1"/>
</dbReference>
<reference evidence="3 4" key="2">
    <citation type="journal article" date="2013" name="PLoS Genet.">
        <title>Comparative genome structure, secondary metabolite, and effector coding capacity across Cochliobolus pathogens.</title>
        <authorList>
            <person name="Condon B.J."/>
            <person name="Leng Y."/>
            <person name="Wu D."/>
            <person name="Bushley K.E."/>
            <person name="Ohm R.A."/>
            <person name="Otillar R."/>
            <person name="Martin J."/>
            <person name="Schackwitz W."/>
            <person name="Grimwood J."/>
            <person name="MohdZainudin N."/>
            <person name="Xue C."/>
            <person name="Wang R."/>
            <person name="Manning V.A."/>
            <person name="Dhillon B."/>
            <person name="Tu Z.J."/>
            <person name="Steffenson B.J."/>
            <person name="Salamov A."/>
            <person name="Sun H."/>
            <person name="Lowry S."/>
            <person name="LaButti K."/>
            <person name="Han J."/>
            <person name="Copeland A."/>
            <person name="Lindquist E."/>
            <person name="Barry K."/>
            <person name="Schmutz J."/>
            <person name="Baker S.E."/>
            <person name="Ciuffetti L.M."/>
            <person name="Grigoriev I.V."/>
            <person name="Zhong S."/>
            <person name="Turgeon B.G."/>
        </authorList>
    </citation>
    <scope>NUCLEOTIDE SEQUENCE [LARGE SCALE GENOMIC DNA]</scope>
    <source>
        <strain evidence="4">28A</strain>
    </source>
</reference>
<dbReference type="PANTHER" id="PTHR23389">
    <property type="entry name" value="CHROMOSOME TRANSMISSION FIDELITY FACTOR 18"/>
    <property type="match status" value="1"/>
</dbReference>
<dbReference type="Gene3D" id="3.40.50.300">
    <property type="entry name" value="P-loop containing nucleotide triphosphate hydrolases"/>
    <property type="match status" value="1"/>
</dbReference>
<evidence type="ECO:0000256" key="1">
    <source>
        <dbReference type="SAM" id="MobiDB-lite"/>
    </source>
</evidence>
<dbReference type="GO" id="GO:0005634">
    <property type="term" value="C:nucleus"/>
    <property type="evidence" value="ECO:0007669"/>
    <property type="project" value="TreeGrafter"/>
</dbReference>
<dbReference type="Proteomes" id="UP000016935">
    <property type="component" value="Unassembled WGS sequence"/>
</dbReference>
<dbReference type="GO" id="GO:0016887">
    <property type="term" value="F:ATP hydrolysis activity"/>
    <property type="evidence" value="ECO:0007669"/>
    <property type="project" value="InterPro"/>
</dbReference>
<dbReference type="GO" id="GO:0003677">
    <property type="term" value="F:DNA binding"/>
    <property type="evidence" value="ECO:0007669"/>
    <property type="project" value="TreeGrafter"/>
</dbReference>
<reference evidence="3 4" key="1">
    <citation type="journal article" date="2012" name="PLoS Pathog.">
        <title>Diverse lifestyles and strategies of plant pathogenesis encoded in the genomes of eighteen Dothideomycetes fungi.</title>
        <authorList>
            <person name="Ohm R.A."/>
            <person name="Feau N."/>
            <person name="Henrissat B."/>
            <person name="Schoch C.L."/>
            <person name="Horwitz B.A."/>
            <person name="Barry K.W."/>
            <person name="Condon B.J."/>
            <person name="Copeland A.C."/>
            <person name="Dhillon B."/>
            <person name="Glaser F."/>
            <person name="Hesse C.N."/>
            <person name="Kosti I."/>
            <person name="LaButti K."/>
            <person name="Lindquist E.A."/>
            <person name="Lucas S."/>
            <person name="Salamov A.A."/>
            <person name="Bradshaw R.E."/>
            <person name="Ciuffetti L."/>
            <person name="Hamelin R.C."/>
            <person name="Kema G.H.J."/>
            <person name="Lawrence C."/>
            <person name="Scott J.A."/>
            <person name="Spatafora J.W."/>
            <person name="Turgeon B.G."/>
            <person name="de Wit P.J.G.M."/>
            <person name="Zhong S."/>
            <person name="Goodwin S.B."/>
            <person name="Grigoriev I.V."/>
        </authorList>
    </citation>
    <scope>NUCLEOTIDE SEQUENCE [LARGE SCALE GENOMIC DNA]</scope>
    <source>
        <strain evidence="4">28A</strain>
    </source>
</reference>
<feature type="domain" description="AAA+ ATPase" evidence="2">
    <location>
        <begin position="399"/>
        <end position="565"/>
    </location>
</feature>
<dbReference type="RefSeq" id="XP_008024536.1">
    <property type="nucleotide sequence ID" value="XM_008026345.1"/>
</dbReference>
<feature type="region of interest" description="Disordered" evidence="1">
    <location>
        <begin position="978"/>
        <end position="1008"/>
    </location>
</feature>
<feature type="compositionally biased region" description="Basic and acidic residues" evidence="1">
    <location>
        <begin position="997"/>
        <end position="1008"/>
    </location>
</feature>
<dbReference type="AlphaFoldDB" id="R0ISI5"/>
<proteinExistence type="predicted"/>
<dbReference type="SMART" id="SM00382">
    <property type="entry name" value="AAA"/>
    <property type="match status" value="1"/>
</dbReference>
<dbReference type="EMBL" id="KB908570">
    <property type="protein sequence ID" value="EOA87805.1"/>
    <property type="molecule type" value="Genomic_DNA"/>
</dbReference>
<organism evidence="3 4">
    <name type="scientific">Exserohilum turcicum (strain 28A)</name>
    <name type="common">Northern leaf blight fungus</name>
    <name type="synonym">Setosphaeria turcica</name>
    <dbReference type="NCBI Taxonomy" id="671987"/>
    <lineage>
        <taxon>Eukaryota</taxon>
        <taxon>Fungi</taxon>
        <taxon>Dikarya</taxon>
        <taxon>Ascomycota</taxon>
        <taxon>Pezizomycotina</taxon>
        <taxon>Dothideomycetes</taxon>
        <taxon>Pleosporomycetidae</taxon>
        <taxon>Pleosporales</taxon>
        <taxon>Pleosporineae</taxon>
        <taxon>Pleosporaceae</taxon>
        <taxon>Exserohilum</taxon>
    </lineage>
</organism>
<gene>
    <name evidence="3" type="ORF">SETTUDRAFT_28099</name>
</gene>